<evidence type="ECO:0000256" key="2">
    <source>
        <dbReference type="ARBA" id="ARBA00004651"/>
    </source>
</evidence>
<evidence type="ECO:0000256" key="16">
    <source>
        <dbReference type="ARBA" id="ARBA00040841"/>
    </source>
</evidence>
<dbReference type="SUPFAM" id="SSF158472">
    <property type="entry name" value="HAMP domain-like"/>
    <property type="match status" value="1"/>
</dbReference>
<dbReference type="Gene3D" id="1.10.287.130">
    <property type="match status" value="1"/>
</dbReference>
<keyword evidence="21" id="KW-1185">Reference proteome</keyword>
<dbReference type="Proteomes" id="UP000184184">
    <property type="component" value="Unassembled WGS sequence"/>
</dbReference>
<dbReference type="InterPro" id="IPR050398">
    <property type="entry name" value="HssS/ArlS-like"/>
</dbReference>
<dbReference type="GO" id="GO:0005886">
    <property type="term" value="C:plasma membrane"/>
    <property type="evidence" value="ECO:0007669"/>
    <property type="project" value="UniProtKB-SubCell"/>
</dbReference>
<keyword evidence="8" id="KW-0547">Nucleotide-binding</keyword>
<reference evidence="20" key="1">
    <citation type="submission" date="2016-11" db="EMBL/GenBank/DDBJ databases">
        <authorList>
            <person name="Jaros S."/>
            <person name="Januszkiewicz K."/>
            <person name="Wedrychowicz H."/>
        </authorList>
    </citation>
    <scope>NUCLEOTIDE SEQUENCE [LARGE SCALE GENOMIC DNA]</scope>
    <source>
        <strain evidence="20">CGMCC 1.10681</strain>
    </source>
</reference>
<dbReference type="FunFam" id="1.10.287.130:FF:000001">
    <property type="entry name" value="Two-component sensor histidine kinase"/>
    <property type="match status" value="1"/>
</dbReference>
<evidence type="ECO:0000256" key="12">
    <source>
        <dbReference type="ARBA" id="ARBA00023012"/>
    </source>
</evidence>
<evidence type="ECO:0000256" key="14">
    <source>
        <dbReference type="ARBA" id="ARBA00023136"/>
    </source>
</evidence>
<dbReference type="Gene3D" id="3.30.565.10">
    <property type="entry name" value="Histidine kinase-like ATPase, C-terminal domain"/>
    <property type="match status" value="1"/>
</dbReference>
<keyword evidence="13" id="KW-0843">Virulence</keyword>
<dbReference type="PROSITE" id="PS50109">
    <property type="entry name" value="HIS_KIN"/>
    <property type="match status" value="1"/>
</dbReference>
<keyword evidence="4" id="KW-1003">Cell membrane</keyword>
<dbReference type="Pfam" id="PF00672">
    <property type="entry name" value="HAMP"/>
    <property type="match status" value="1"/>
</dbReference>
<dbReference type="SUPFAM" id="SSF47384">
    <property type="entry name" value="Homodimeric domain of signal transducing histidine kinase"/>
    <property type="match status" value="1"/>
</dbReference>
<dbReference type="InterPro" id="IPR004358">
    <property type="entry name" value="Sig_transdc_His_kin-like_C"/>
</dbReference>
<comment type="subcellular location">
    <subcellularLocation>
        <location evidence="2">Cell membrane</location>
        <topology evidence="2">Multi-pass membrane protein</topology>
    </subcellularLocation>
</comment>
<dbReference type="InterPro" id="IPR036097">
    <property type="entry name" value="HisK_dim/P_sf"/>
</dbReference>
<dbReference type="GO" id="GO:0000155">
    <property type="term" value="F:phosphorelay sensor kinase activity"/>
    <property type="evidence" value="ECO:0007669"/>
    <property type="project" value="InterPro"/>
</dbReference>
<dbReference type="InterPro" id="IPR005467">
    <property type="entry name" value="His_kinase_dom"/>
</dbReference>
<dbReference type="CDD" id="cd06225">
    <property type="entry name" value="HAMP"/>
    <property type="match status" value="1"/>
</dbReference>
<keyword evidence="5" id="KW-0597">Phosphoprotein</keyword>
<dbReference type="InterPro" id="IPR003660">
    <property type="entry name" value="HAMP_dom"/>
</dbReference>
<dbReference type="SMART" id="SM00304">
    <property type="entry name" value="HAMP"/>
    <property type="match status" value="1"/>
</dbReference>
<feature type="transmembrane region" description="Helical" evidence="17">
    <location>
        <begin position="12"/>
        <end position="32"/>
    </location>
</feature>
<dbReference type="STRING" id="1027249.SAMN05216179_3588"/>
<evidence type="ECO:0000256" key="9">
    <source>
        <dbReference type="ARBA" id="ARBA00022777"/>
    </source>
</evidence>
<dbReference type="CDD" id="cd00075">
    <property type="entry name" value="HATPase"/>
    <property type="match status" value="1"/>
</dbReference>
<dbReference type="PROSITE" id="PS50885">
    <property type="entry name" value="HAMP"/>
    <property type="match status" value="1"/>
</dbReference>
<dbReference type="InterPro" id="IPR003661">
    <property type="entry name" value="HisK_dim/P_dom"/>
</dbReference>
<keyword evidence="10" id="KW-0067">ATP-binding</keyword>
<organism evidence="20 21">
    <name type="scientific">Gracilibacillus kekensis</name>
    <dbReference type="NCBI Taxonomy" id="1027249"/>
    <lineage>
        <taxon>Bacteria</taxon>
        <taxon>Bacillati</taxon>
        <taxon>Bacillota</taxon>
        <taxon>Bacilli</taxon>
        <taxon>Bacillales</taxon>
        <taxon>Bacillaceae</taxon>
        <taxon>Gracilibacillus</taxon>
    </lineage>
</organism>
<keyword evidence="12" id="KW-0902">Two-component regulatory system</keyword>
<evidence type="ECO:0000256" key="15">
    <source>
        <dbReference type="ARBA" id="ARBA00037219"/>
    </source>
</evidence>
<evidence type="ECO:0000259" key="19">
    <source>
        <dbReference type="PROSITE" id="PS50885"/>
    </source>
</evidence>
<dbReference type="FunFam" id="3.30.565.10:FF:000006">
    <property type="entry name" value="Sensor histidine kinase WalK"/>
    <property type="match status" value="1"/>
</dbReference>
<evidence type="ECO:0000256" key="13">
    <source>
        <dbReference type="ARBA" id="ARBA00023026"/>
    </source>
</evidence>
<evidence type="ECO:0000256" key="3">
    <source>
        <dbReference type="ARBA" id="ARBA00012438"/>
    </source>
</evidence>
<keyword evidence="9 20" id="KW-0418">Kinase</keyword>
<evidence type="ECO:0000256" key="1">
    <source>
        <dbReference type="ARBA" id="ARBA00000085"/>
    </source>
</evidence>
<keyword evidence="7 17" id="KW-0812">Transmembrane</keyword>
<evidence type="ECO:0000256" key="6">
    <source>
        <dbReference type="ARBA" id="ARBA00022679"/>
    </source>
</evidence>
<dbReference type="EMBL" id="FRCZ01000009">
    <property type="protein sequence ID" value="SHN35101.1"/>
    <property type="molecule type" value="Genomic_DNA"/>
</dbReference>
<comment type="catalytic activity">
    <reaction evidence="1">
        <text>ATP + protein L-histidine = ADP + protein N-phospho-L-histidine.</text>
        <dbReference type="EC" id="2.7.13.3"/>
    </reaction>
</comment>
<dbReference type="SMART" id="SM00388">
    <property type="entry name" value="HisKA"/>
    <property type="match status" value="1"/>
</dbReference>
<proteinExistence type="predicted"/>
<dbReference type="SMART" id="SM00387">
    <property type="entry name" value="HATPase_c"/>
    <property type="match status" value="1"/>
</dbReference>
<feature type="domain" description="Histidine kinase" evidence="18">
    <location>
        <begin position="246"/>
        <end position="459"/>
    </location>
</feature>
<evidence type="ECO:0000256" key="17">
    <source>
        <dbReference type="SAM" id="Phobius"/>
    </source>
</evidence>
<evidence type="ECO:0000256" key="10">
    <source>
        <dbReference type="ARBA" id="ARBA00022840"/>
    </source>
</evidence>
<dbReference type="Pfam" id="PF00512">
    <property type="entry name" value="HisKA"/>
    <property type="match status" value="1"/>
</dbReference>
<evidence type="ECO:0000259" key="18">
    <source>
        <dbReference type="PROSITE" id="PS50109"/>
    </source>
</evidence>
<gene>
    <name evidence="20" type="ORF">SAMN05216179_3588</name>
</gene>
<dbReference type="RefSeq" id="WP_073203183.1">
    <property type="nucleotide sequence ID" value="NZ_FRCZ01000009.1"/>
</dbReference>
<dbReference type="PRINTS" id="PR00344">
    <property type="entry name" value="BCTRLSENSOR"/>
</dbReference>
<accession>A0A1M7QTD3</accession>
<keyword evidence="6" id="KW-0808">Transferase</keyword>
<evidence type="ECO:0000313" key="20">
    <source>
        <dbReference type="EMBL" id="SHN35101.1"/>
    </source>
</evidence>
<dbReference type="EC" id="2.7.13.3" evidence="3"/>
<dbReference type="SUPFAM" id="SSF55874">
    <property type="entry name" value="ATPase domain of HSP90 chaperone/DNA topoisomerase II/histidine kinase"/>
    <property type="match status" value="1"/>
</dbReference>
<dbReference type="PANTHER" id="PTHR45528:SF11">
    <property type="entry name" value="HISTIDINE KINASE"/>
    <property type="match status" value="1"/>
</dbReference>
<protein>
    <recommendedName>
        <fullName evidence="16">Heme sensor protein HssS</fullName>
        <ecNumber evidence="3">2.7.13.3</ecNumber>
    </recommendedName>
</protein>
<dbReference type="PANTHER" id="PTHR45528">
    <property type="entry name" value="SENSOR HISTIDINE KINASE CPXA"/>
    <property type="match status" value="1"/>
</dbReference>
<dbReference type="Gene3D" id="6.10.340.10">
    <property type="match status" value="1"/>
</dbReference>
<keyword evidence="11 17" id="KW-1133">Transmembrane helix</keyword>
<evidence type="ECO:0000256" key="7">
    <source>
        <dbReference type="ARBA" id="ARBA00022692"/>
    </source>
</evidence>
<dbReference type="AlphaFoldDB" id="A0A1M7QTD3"/>
<evidence type="ECO:0000313" key="21">
    <source>
        <dbReference type="Proteomes" id="UP000184184"/>
    </source>
</evidence>
<evidence type="ECO:0000256" key="8">
    <source>
        <dbReference type="ARBA" id="ARBA00022741"/>
    </source>
</evidence>
<dbReference type="InterPro" id="IPR003594">
    <property type="entry name" value="HATPase_dom"/>
</dbReference>
<name>A0A1M7QTD3_9BACI</name>
<dbReference type="GO" id="GO:0005524">
    <property type="term" value="F:ATP binding"/>
    <property type="evidence" value="ECO:0007669"/>
    <property type="project" value="UniProtKB-KW"/>
</dbReference>
<dbReference type="InterPro" id="IPR036890">
    <property type="entry name" value="HATPase_C_sf"/>
</dbReference>
<evidence type="ECO:0000256" key="4">
    <source>
        <dbReference type="ARBA" id="ARBA00022475"/>
    </source>
</evidence>
<keyword evidence="14 17" id="KW-0472">Membrane</keyword>
<feature type="domain" description="HAMP" evidence="19">
    <location>
        <begin position="186"/>
        <end position="238"/>
    </location>
</feature>
<comment type="function">
    <text evidence="15">Member of the two-component regulatory system HssS/HssR involved in intracellular heme homeostasis and tempering of staphylococcal virulence. HssS functions as a heme sensor histidine kinase which is autophosphorylated at a histidine residue and transfers its phosphate group to an aspartate residue of HssR. HssR/HssS activates the expression of hrtAB, an efflux pump, in response to extracellular heme, hemin, hemoglobin or blood.</text>
</comment>
<evidence type="ECO:0000256" key="5">
    <source>
        <dbReference type="ARBA" id="ARBA00022553"/>
    </source>
</evidence>
<sequence>MKTLYRQFIQTSLLFLVLSIVLGIVLTNVYYLSFTKQETTAQNLERAQEVALTLEQMHGDTSALEPFLTSVANLGYQIALLDSNEQIKSFGKPFEDLTITDQARKVIEDHKIYTGETTGLSFFMTSHFSNRLSNTVGVPLEIDNQAYALYLRPDMNLLSSDIHTLLLAFLLSLAVVNLAGMLWMARQLTRPISLLQQAAKEVANDNYSHTLAISRPDEIGDLVHSFNEMIDRLRQNDVSRKTFITNVSHDLQSPLMNIKGYAELLSADSAEGSDQRQYANVIEREATRLSGLAKQLLLLSTLDQPVYQLNANFYRLDEQIKENVQHYRWRLDEKELDVRLKLVKGNVFADQELMNYVWDNLLSNAIKYSPQDSSIRIQISKEKDGCSIMVKDNGIGIMKTDLPHITERFYRADQSRNEEGTGLGLAIVKEIIHLHKGKIQFISRDGEGTQVVVYLPQFKEE</sequence>
<dbReference type="CDD" id="cd00082">
    <property type="entry name" value="HisKA"/>
    <property type="match status" value="1"/>
</dbReference>
<evidence type="ECO:0000256" key="11">
    <source>
        <dbReference type="ARBA" id="ARBA00022989"/>
    </source>
</evidence>
<dbReference type="OrthoDB" id="9813151at2"/>
<feature type="transmembrane region" description="Helical" evidence="17">
    <location>
        <begin position="162"/>
        <end position="185"/>
    </location>
</feature>
<dbReference type="Pfam" id="PF02518">
    <property type="entry name" value="HATPase_c"/>
    <property type="match status" value="1"/>
</dbReference>